<dbReference type="SUPFAM" id="SSF159594">
    <property type="entry name" value="XCC0632-like"/>
    <property type="match status" value="1"/>
</dbReference>
<proteinExistence type="predicted"/>
<comment type="caution">
    <text evidence="3">The sequence shown here is derived from an EMBL/GenBank/DDBJ whole genome shotgun (WGS) entry which is preliminary data.</text>
</comment>
<feature type="signal peptide" evidence="1">
    <location>
        <begin position="1"/>
        <end position="29"/>
    </location>
</feature>
<dbReference type="Proteomes" id="UP000584642">
    <property type="component" value="Unassembled WGS sequence"/>
</dbReference>
<keyword evidence="1" id="KW-0732">Signal</keyword>
<feature type="chain" id="PRO_5046876370" description="ABC-type transport auxiliary lipoprotein component domain-containing protein" evidence="1">
    <location>
        <begin position="30"/>
        <end position="223"/>
    </location>
</feature>
<evidence type="ECO:0000313" key="4">
    <source>
        <dbReference type="Proteomes" id="UP000584642"/>
    </source>
</evidence>
<evidence type="ECO:0000313" key="3">
    <source>
        <dbReference type="EMBL" id="NYZ18168.1"/>
    </source>
</evidence>
<feature type="domain" description="ABC-type transport auxiliary lipoprotein component" evidence="2">
    <location>
        <begin position="45"/>
        <end position="207"/>
    </location>
</feature>
<name>A0ABX2T4W9_9PROT</name>
<dbReference type="InterPro" id="IPR006311">
    <property type="entry name" value="TAT_signal"/>
</dbReference>
<dbReference type="InterPro" id="IPR005586">
    <property type="entry name" value="ABC_trans_aux"/>
</dbReference>
<dbReference type="PROSITE" id="PS51318">
    <property type="entry name" value="TAT"/>
    <property type="match status" value="1"/>
</dbReference>
<reference evidence="3 4" key="1">
    <citation type="submission" date="2020-05" db="EMBL/GenBank/DDBJ databases">
        <title>Azospirillum oleiclasticum sp. nov, a nitrogen-fixing and heavy crude oil-emulsifying bacterium isolated from the crude oil of Yumen Oilfield.</title>
        <authorList>
            <person name="Wu D."/>
            <person name="Cai M."/>
            <person name="Zhang X."/>
        </authorList>
    </citation>
    <scope>NUCLEOTIDE SEQUENCE [LARGE SCALE GENOMIC DNA]</scope>
    <source>
        <strain evidence="3 4">ROY-1-1-2</strain>
    </source>
</reference>
<dbReference type="Gene3D" id="3.40.50.10610">
    <property type="entry name" value="ABC-type transport auxiliary lipoprotein component"/>
    <property type="match status" value="1"/>
</dbReference>
<organism evidence="3 4">
    <name type="scientific">Azospirillum oleiclasticum</name>
    <dbReference type="NCBI Taxonomy" id="2735135"/>
    <lineage>
        <taxon>Bacteria</taxon>
        <taxon>Pseudomonadati</taxon>
        <taxon>Pseudomonadota</taxon>
        <taxon>Alphaproteobacteria</taxon>
        <taxon>Rhodospirillales</taxon>
        <taxon>Azospirillaceae</taxon>
        <taxon>Azospirillum</taxon>
    </lineage>
</organism>
<protein>
    <recommendedName>
        <fullName evidence="2">ABC-type transport auxiliary lipoprotein component domain-containing protein</fullName>
    </recommendedName>
</protein>
<dbReference type="EMBL" id="JABFDB010000001">
    <property type="protein sequence ID" value="NYZ18168.1"/>
    <property type="molecule type" value="Genomic_DNA"/>
</dbReference>
<evidence type="ECO:0000259" key="2">
    <source>
        <dbReference type="Pfam" id="PF03886"/>
    </source>
</evidence>
<keyword evidence="4" id="KW-1185">Reference proteome</keyword>
<evidence type="ECO:0000256" key="1">
    <source>
        <dbReference type="SAM" id="SignalP"/>
    </source>
</evidence>
<dbReference type="Pfam" id="PF03886">
    <property type="entry name" value="ABC_trans_aux"/>
    <property type="match status" value="1"/>
</dbReference>
<accession>A0ABX2T4W9</accession>
<sequence length="223" mass="24256">MTVLTTDPRRRLARRTALGGFLALGAASAAGGCTALTPTPPALFTLTPKTTFEPGLPKANWQLLVELPVATAGLDTPRVAVIRNQTALDYFAEVSWTDRSPAMVQSLLIQSFEDSRRIVSVGRENVGLRSDFVLKTDLRDFQAEYSASNDRYPDRVHVRIVTKLVAMPRRTIEAGETFDAVEPIAGPGFPAVVAAFDEALGKVMKRVVEWTLRTGNAVKRASS</sequence>
<gene>
    <name evidence="3" type="ORF">HND93_00470</name>
</gene>